<dbReference type="HOGENOM" id="CLU_002157_1_2_7"/>
<dbReference type="InterPro" id="IPR049517">
    <property type="entry name" value="ACX-like_C"/>
</dbReference>
<accession>W4L8I6</accession>
<dbReference type="InterPro" id="IPR043129">
    <property type="entry name" value="ATPase_NBD"/>
</dbReference>
<feature type="domain" description="Hydantoinase A/oxoprolinase" evidence="1">
    <location>
        <begin position="203"/>
        <end position="489"/>
    </location>
</feature>
<dbReference type="PANTHER" id="PTHR11365:SF23">
    <property type="entry name" value="HYPOTHETICAL 5-OXOPROLINASE (EUROFUNG)-RELATED"/>
    <property type="match status" value="1"/>
</dbReference>
<reference evidence="4 5" key="1">
    <citation type="journal article" date="2014" name="Nature">
        <title>An environmental bacterial taxon with a large and distinct metabolic repertoire.</title>
        <authorList>
            <person name="Wilson M.C."/>
            <person name="Mori T."/>
            <person name="Ruckert C."/>
            <person name="Uria A.R."/>
            <person name="Helf M.J."/>
            <person name="Takada K."/>
            <person name="Gernert C."/>
            <person name="Steffens U.A."/>
            <person name="Heycke N."/>
            <person name="Schmitt S."/>
            <person name="Rinke C."/>
            <person name="Helfrich E.J."/>
            <person name="Brachmann A.O."/>
            <person name="Gurgui C."/>
            <person name="Wakimoto T."/>
            <person name="Kracht M."/>
            <person name="Crusemann M."/>
            <person name="Hentschel U."/>
            <person name="Abe I."/>
            <person name="Matsunaga S."/>
            <person name="Kalinowski J."/>
            <person name="Takeyama H."/>
            <person name="Piel J."/>
        </authorList>
    </citation>
    <scope>NUCLEOTIDE SEQUENCE [LARGE SCALE GENOMIC DNA]</scope>
    <source>
        <strain evidence="5">TSY1</strain>
    </source>
</reference>
<feature type="domain" description="Acetophenone carboxylase-like C-terminal" evidence="3">
    <location>
        <begin position="504"/>
        <end position="671"/>
    </location>
</feature>
<evidence type="ECO:0000259" key="1">
    <source>
        <dbReference type="Pfam" id="PF01968"/>
    </source>
</evidence>
<feature type="domain" description="Hydantoinase/oxoprolinase N-terminal" evidence="2">
    <location>
        <begin position="4"/>
        <end position="180"/>
    </location>
</feature>
<sequence length="679" mass="73176">MAYRVGVDIGGTFTDFCAFNEDTNDLYTLKVLSRPDEPGAEVIEGIQQLETRFGIPPSQIHYFTHGTTVGVNTVIQRKGITLGLITTEHFVDVLEVARLKMPDPYDLHSKRPDPLISKDRVFPVRERMNADGSVDTPVDPESVSAAVEHARAAGVEGLVVALINAYRNPAHEHAIKDLIHHLAPEMHVYCATDVWSIIREYERTITAVIHGYVQPRVSHYLTSLQEALRALDVPVDPFVTKSNGGVMRAELGKTACAQMLLSGTASGVIGASFIARLSGFEKTMSLDIGGTSADVAFIENGLPQYGLGEIIGEFPIYIPTVAVTSIGAGGGSIAWVDDLGVLKVGPESAGSIPGPACYGHGGTRPTITDAFVVLGFMGGADLGYNTIQVDAERARTAVASLSTRLNLSVVETAEAMVNIAVSNMYMEVSKLISKYGIDPRDYALQAFGGAGPMLACFLAAELGAPHVLIPPTPGVLSALGGLIADIKNDFITTLYLDLEATVLPVVQQAYGQLKEQAITWLRDEQGYGGAYDLIYAADMRYRGQSFEIEVQLDATWIAQGDLGAIASAFHQQHERLYEYADPQADVQLITLRLVIIGQSPKPHFPASPETDTPAPVMRNVEVYLSGAQRSVPLYDRQQLQPGQRFSGPAVISQSDCTTCVPDGFDGRIDAYGNLILRLT</sequence>
<dbReference type="Proteomes" id="UP000019141">
    <property type="component" value="Unassembled WGS sequence"/>
</dbReference>
<dbReference type="Pfam" id="PF01968">
    <property type="entry name" value="Hydantoinase_A"/>
    <property type="match status" value="1"/>
</dbReference>
<dbReference type="Pfam" id="PF19278">
    <property type="entry name" value="Hydant_A_C"/>
    <property type="match status" value="1"/>
</dbReference>
<dbReference type="GO" id="GO:0005829">
    <property type="term" value="C:cytosol"/>
    <property type="evidence" value="ECO:0007669"/>
    <property type="project" value="TreeGrafter"/>
</dbReference>
<dbReference type="SUPFAM" id="SSF53067">
    <property type="entry name" value="Actin-like ATPase domain"/>
    <property type="match status" value="1"/>
</dbReference>
<dbReference type="PATRIC" id="fig|1429438.4.peg.6898"/>
<proteinExistence type="predicted"/>
<dbReference type="PANTHER" id="PTHR11365">
    <property type="entry name" value="5-OXOPROLINASE RELATED"/>
    <property type="match status" value="1"/>
</dbReference>
<protein>
    <submittedName>
        <fullName evidence="4">Hydantoinase</fullName>
    </submittedName>
</protein>
<keyword evidence="5" id="KW-1185">Reference proteome</keyword>
<organism evidence="4 5">
    <name type="scientific">Entotheonella factor</name>
    <dbReference type="NCBI Taxonomy" id="1429438"/>
    <lineage>
        <taxon>Bacteria</taxon>
        <taxon>Pseudomonadati</taxon>
        <taxon>Nitrospinota/Tectimicrobiota group</taxon>
        <taxon>Candidatus Tectimicrobiota</taxon>
        <taxon>Candidatus Entotheonellia</taxon>
        <taxon>Candidatus Entotheonellales</taxon>
        <taxon>Candidatus Entotheonellaceae</taxon>
        <taxon>Candidatus Entotheonella</taxon>
    </lineage>
</organism>
<dbReference type="InterPro" id="IPR045079">
    <property type="entry name" value="Oxoprolinase-like"/>
</dbReference>
<name>W4L8I6_ENTF1</name>
<dbReference type="InterPro" id="IPR008040">
    <property type="entry name" value="Hydant_A_N"/>
</dbReference>
<evidence type="ECO:0000313" key="4">
    <source>
        <dbReference type="EMBL" id="ETW94010.1"/>
    </source>
</evidence>
<evidence type="ECO:0000313" key="5">
    <source>
        <dbReference type="Proteomes" id="UP000019141"/>
    </source>
</evidence>
<evidence type="ECO:0000259" key="2">
    <source>
        <dbReference type="Pfam" id="PF05378"/>
    </source>
</evidence>
<dbReference type="GO" id="GO:0017168">
    <property type="term" value="F:5-oxoprolinase (ATP-hydrolyzing) activity"/>
    <property type="evidence" value="ECO:0007669"/>
    <property type="project" value="TreeGrafter"/>
</dbReference>
<dbReference type="EMBL" id="AZHW01001132">
    <property type="protein sequence ID" value="ETW94010.1"/>
    <property type="molecule type" value="Genomic_DNA"/>
</dbReference>
<evidence type="ECO:0000259" key="3">
    <source>
        <dbReference type="Pfam" id="PF19278"/>
    </source>
</evidence>
<dbReference type="Pfam" id="PF05378">
    <property type="entry name" value="Hydant_A_N"/>
    <property type="match status" value="1"/>
</dbReference>
<comment type="caution">
    <text evidence="4">The sequence shown here is derived from an EMBL/GenBank/DDBJ whole genome shotgun (WGS) entry which is preliminary data.</text>
</comment>
<gene>
    <name evidence="4" type="ORF">ETSY1_36705</name>
</gene>
<dbReference type="GO" id="GO:0006749">
    <property type="term" value="P:glutathione metabolic process"/>
    <property type="evidence" value="ECO:0007669"/>
    <property type="project" value="TreeGrafter"/>
</dbReference>
<dbReference type="InterPro" id="IPR002821">
    <property type="entry name" value="Hydantoinase_A"/>
</dbReference>
<dbReference type="AlphaFoldDB" id="W4L8I6"/>